<dbReference type="PANTHER" id="PTHR45947:SF3">
    <property type="entry name" value="SULFOQUINOVOSYL TRANSFERASE SQD2"/>
    <property type="match status" value="1"/>
</dbReference>
<feature type="domain" description="Glycosyl transferase family 1" evidence="1">
    <location>
        <begin position="190"/>
        <end position="333"/>
    </location>
</feature>
<dbReference type="InterPro" id="IPR028098">
    <property type="entry name" value="Glyco_trans_4-like_N"/>
</dbReference>
<dbReference type="Pfam" id="PF13439">
    <property type="entry name" value="Glyco_transf_4"/>
    <property type="match status" value="1"/>
</dbReference>
<dbReference type="PANTHER" id="PTHR45947">
    <property type="entry name" value="SULFOQUINOVOSYL TRANSFERASE SQD2"/>
    <property type="match status" value="1"/>
</dbReference>
<evidence type="ECO:0000259" key="1">
    <source>
        <dbReference type="Pfam" id="PF00534"/>
    </source>
</evidence>
<dbReference type="SUPFAM" id="SSF53756">
    <property type="entry name" value="UDP-Glycosyltransferase/glycogen phosphorylase"/>
    <property type="match status" value="1"/>
</dbReference>
<organism evidence="3 4">
    <name type="scientific">Mammaliicoccus fleurettii</name>
    <dbReference type="NCBI Taxonomy" id="150056"/>
    <lineage>
        <taxon>Bacteria</taxon>
        <taxon>Bacillati</taxon>
        <taxon>Bacillota</taxon>
        <taxon>Bacilli</taxon>
        <taxon>Bacillales</taxon>
        <taxon>Staphylococcaceae</taxon>
        <taxon>Mammaliicoccus</taxon>
    </lineage>
</organism>
<dbReference type="CDD" id="cd03801">
    <property type="entry name" value="GT4_PimA-like"/>
    <property type="match status" value="1"/>
</dbReference>
<reference evidence="3 4" key="1">
    <citation type="submission" date="2021-05" db="EMBL/GenBank/DDBJ databases">
        <title>Staphylococcus fleurettii isolated from lake water in First Nation community in Manitoba, Canada.</title>
        <authorList>
            <person name="Bashar S."/>
            <person name="Murdock A."/>
            <person name="Patidar R."/>
            <person name="Golding G."/>
            <person name="Farenhorst A."/>
            <person name="Kumar A."/>
        </authorList>
    </citation>
    <scope>NUCLEOTIDE SEQUENCE [LARGE SCALE GENOMIC DNA]</scope>
    <source>
        <strain evidence="3 4">SF002</strain>
    </source>
</reference>
<dbReference type="Pfam" id="PF00534">
    <property type="entry name" value="Glycos_transf_1"/>
    <property type="match status" value="1"/>
</dbReference>
<sequence>MNILHINCNYLHTPLYSEMISRLNVFHENTIVMPRKIHETYPISENVKYGTEFLINDKIFNKSDRFLYFKKQKKIKKWLNSNSVDFNNFDIIHAHTLFSDGYWAYKSGKPYIITVRNTDLNYFMKYYKHLRHIGKKILRNSSKIIFLSKMYEERTINELFKSKERQSIFNKSVVIPNGINDFWIKNSLTKQHNEEPKTNIVFTGKILKNKNLKLVTSALKTTGDNYKLYVIGKIDDISYFDQAKDDFDFTYLGEKDKSEIVEIYKEMDIFVLPSFHETFGLVYLEALTQGLPIIYTRNEGIDNYFEEGKVGYSVDPKSITSFVDSLINIDKNYEYIINNINKIDKNKFSWDMNVERHLKIYEESLQKRI</sequence>
<evidence type="ECO:0000313" key="3">
    <source>
        <dbReference type="EMBL" id="MBS3698076.1"/>
    </source>
</evidence>
<dbReference type="Proteomes" id="UP000681586">
    <property type="component" value="Unassembled WGS sequence"/>
</dbReference>
<proteinExistence type="predicted"/>
<dbReference type="Gene3D" id="3.40.50.2000">
    <property type="entry name" value="Glycogen Phosphorylase B"/>
    <property type="match status" value="2"/>
</dbReference>
<dbReference type="InterPro" id="IPR001296">
    <property type="entry name" value="Glyco_trans_1"/>
</dbReference>
<keyword evidence="4" id="KW-1185">Reference proteome</keyword>
<feature type="domain" description="Glycosyltransferase subfamily 4-like N-terminal" evidence="2">
    <location>
        <begin position="64"/>
        <end position="180"/>
    </location>
</feature>
<dbReference type="EMBL" id="JAGXBM010000024">
    <property type="protein sequence ID" value="MBS3698076.1"/>
    <property type="molecule type" value="Genomic_DNA"/>
</dbReference>
<dbReference type="RefSeq" id="WP_203154246.1">
    <property type="nucleotide sequence ID" value="NZ_JAEPSA010000038.1"/>
</dbReference>
<accession>A0ABS5MRQ8</accession>
<name>A0ABS5MRQ8_9STAP</name>
<dbReference type="InterPro" id="IPR050194">
    <property type="entry name" value="Glycosyltransferase_grp1"/>
</dbReference>
<evidence type="ECO:0000259" key="2">
    <source>
        <dbReference type="Pfam" id="PF13439"/>
    </source>
</evidence>
<evidence type="ECO:0000313" key="4">
    <source>
        <dbReference type="Proteomes" id="UP000681586"/>
    </source>
</evidence>
<comment type="caution">
    <text evidence="3">The sequence shown here is derived from an EMBL/GenBank/DDBJ whole genome shotgun (WGS) entry which is preliminary data.</text>
</comment>
<protein>
    <submittedName>
        <fullName evidence="3">Glycosyltransferase family 4 protein</fullName>
    </submittedName>
</protein>
<gene>
    <name evidence="3" type="ORF">JJQ58_11420</name>
</gene>